<evidence type="ECO:0000256" key="3">
    <source>
        <dbReference type="ARBA" id="ARBA00022771"/>
    </source>
</evidence>
<dbReference type="InterPro" id="IPR013087">
    <property type="entry name" value="Znf_C2H2_type"/>
</dbReference>
<feature type="region of interest" description="Disordered" evidence="5">
    <location>
        <begin position="72"/>
        <end position="243"/>
    </location>
</feature>
<evidence type="ECO:0000313" key="7">
    <source>
        <dbReference type="Proteomes" id="UP000095287"/>
    </source>
</evidence>
<evidence type="ECO:0000313" key="8">
    <source>
        <dbReference type="WBParaSite" id="L893_g5354.t1"/>
    </source>
</evidence>
<proteinExistence type="predicted"/>
<evidence type="ECO:0000259" key="6">
    <source>
        <dbReference type="PROSITE" id="PS00028"/>
    </source>
</evidence>
<accession>A0A1I8AGF9</accession>
<feature type="domain" description="C2H2-type" evidence="6">
    <location>
        <begin position="447"/>
        <end position="467"/>
    </location>
</feature>
<reference evidence="8" key="1">
    <citation type="submission" date="2016-11" db="UniProtKB">
        <authorList>
            <consortium name="WormBaseParasite"/>
        </authorList>
    </citation>
    <scope>IDENTIFICATION</scope>
</reference>
<sequence>MSPSSSDKTDSKQILRRSLEMLERSQLNLEGSLANLERSLAIENTLSRLVEAQEKLRQMVMVLITRTDVPAASPIPVEGLPTRDPTPSMKHEQEEEEEDQIERTELPATSDSRLVVRDEEEEEISSVSSVSSEDLDDLDDEGIIATESTSANVPEEDEQVRPGYQTRGQLAAKEPRTMDPMRNEEEEEARSSKNEVIEESDDDEDDSSLGSEHRDNEEITSGEEDYETSDTESPMPRSSQERLSTWKCAACGKVIRGHWTHRQHHIHSHEGLKLSCPVCAVRINHTSLRRHLHVMHGTSRGSLPARTNVQLQRQQDKHNQLALECERKYFPPSSLVSSEETLRRREAEFTCRKCGKFCVDPSFRRDHVGLHLNLKILCPIRECKGFMRARSMVAHLYNMHGKTLAKLTKGERERFEESRKTFYEEVDAVMEEYFQEARRTEDKSLSCKKCGRRVMDRHQRRDHVGIHLKARFPCPYRKCGYSGREATMA</sequence>
<evidence type="ECO:0000256" key="2">
    <source>
        <dbReference type="ARBA" id="ARBA00022737"/>
    </source>
</evidence>
<evidence type="ECO:0000256" key="4">
    <source>
        <dbReference type="ARBA" id="ARBA00022833"/>
    </source>
</evidence>
<feature type="compositionally biased region" description="Acidic residues" evidence="5">
    <location>
        <begin position="197"/>
        <end position="207"/>
    </location>
</feature>
<keyword evidence="7" id="KW-1185">Reference proteome</keyword>
<keyword evidence="3" id="KW-0863">Zinc-finger</keyword>
<dbReference type="WBParaSite" id="L893_g5354.t1">
    <property type="protein sequence ID" value="L893_g5354.t1"/>
    <property type="gene ID" value="L893_g5354"/>
</dbReference>
<keyword evidence="2" id="KW-0677">Repeat</keyword>
<name>A0A1I8AGF9_9BILA</name>
<dbReference type="GO" id="GO:0008270">
    <property type="term" value="F:zinc ion binding"/>
    <property type="evidence" value="ECO:0007669"/>
    <property type="project" value="UniProtKB-KW"/>
</dbReference>
<feature type="domain" description="C2H2-type" evidence="6">
    <location>
        <begin position="351"/>
        <end position="371"/>
    </location>
</feature>
<dbReference type="Proteomes" id="UP000095287">
    <property type="component" value="Unplaced"/>
</dbReference>
<dbReference type="PROSITE" id="PS00028">
    <property type="entry name" value="ZINC_FINGER_C2H2_1"/>
    <property type="match status" value="3"/>
</dbReference>
<feature type="domain" description="C2H2-type" evidence="6">
    <location>
        <begin position="248"/>
        <end position="269"/>
    </location>
</feature>
<feature type="compositionally biased region" description="Basic and acidic residues" evidence="5">
    <location>
        <begin position="173"/>
        <end position="196"/>
    </location>
</feature>
<evidence type="ECO:0000256" key="5">
    <source>
        <dbReference type="SAM" id="MobiDB-lite"/>
    </source>
</evidence>
<feature type="compositionally biased region" description="Acidic residues" evidence="5">
    <location>
        <begin position="218"/>
        <end position="230"/>
    </location>
</feature>
<dbReference type="PANTHER" id="PTHR24409">
    <property type="entry name" value="ZINC FINGER PROTEIN 142"/>
    <property type="match status" value="1"/>
</dbReference>
<feature type="compositionally biased region" description="Acidic residues" evidence="5">
    <location>
        <begin position="133"/>
        <end position="142"/>
    </location>
</feature>
<organism evidence="7 8">
    <name type="scientific">Steinernema glaseri</name>
    <dbReference type="NCBI Taxonomy" id="37863"/>
    <lineage>
        <taxon>Eukaryota</taxon>
        <taxon>Metazoa</taxon>
        <taxon>Ecdysozoa</taxon>
        <taxon>Nematoda</taxon>
        <taxon>Chromadorea</taxon>
        <taxon>Rhabditida</taxon>
        <taxon>Tylenchina</taxon>
        <taxon>Panagrolaimomorpha</taxon>
        <taxon>Strongyloidoidea</taxon>
        <taxon>Steinernematidae</taxon>
        <taxon>Steinernema</taxon>
    </lineage>
</organism>
<evidence type="ECO:0000256" key="1">
    <source>
        <dbReference type="ARBA" id="ARBA00022723"/>
    </source>
</evidence>
<keyword evidence="4" id="KW-0862">Zinc</keyword>
<dbReference type="SMART" id="SM00355">
    <property type="entry name" value="ZnF_C2H2"/>
    <property type="match status" value="5"/>
</dbReference>
<protein>
    <submittedName>
        <fullName evidence="8">C2H2-type domain-containing protein</fullName>
    </submittedName>
</protein>
<keyword evidence="1" id="KW-0479">Metal-binding</keyword>
<dbReference type="AlphaFoldDB" id="A0A1I8AGF9"/>